<dbReference type="Gene3D" id="1.20.1250.20">
    <property type="entry name" value="MFS general substrate transporter like domains"/>
    <property type="match status" value="2"/>
</dbReference>
<dbReference type="InterPro" id="IPR036259">
    <property type="entry name" value="MFS_trans_sf"/>
</dbReference>
<dbReference type="InterPro" id="IPR020846">
    <property type="entry name" value="MFS_dom"/>
</dbReference>
<organism evidence="8 9">
    <name type="scientific">Methylobacter tundripaludum</name>
    <dbReference type="NCBI Taxonomy" id="173365"/>
    <lineage>
        <taxon>Bacteria</taxon>
        <taxon>Pseudomonadati</taxon>
        <taxon>Pseudomonadota</taxon>
        <taxon>Gammaproteobacteria</taxon>
        <taxon>Methylococcales</taxon>
        <taxon>Methylococcaceae</taxon>
        <taxon>Methylobacter</taxon>
    </lineage>
</organism>
<evidence type="ECO:0000313" key="9">
    <source>
        <dbReference type="Proteomes" id="UP000240010"/>
    </source>
</evidence>
<feature type="transmembrane region" description="Helical" evidence="6">
    <location>
        <begin position="333"/>
        <end position="353"/>
    </location>
</feature>
<evidence type="ECO:0000256" key="1">
    <source>
        <dbReference type="ARBA" id="ARBA00004127"/>
    </source>
</evidence>
<dbReference type="InterPro" id="IPR024671">
    <property type="entry name" value="Atg22-like"/>
</dbReference>
<dbReference type="PANTHER" id="PTHR23519:SF1">
    <property type="entry name" value="AUTOPHAGY-RELATED PROTEIN 22"/>
    <property type="match status" value="1"/>
</dbReference>
<feature type="transmembrane region" description="Helical" evidence="6">
    <location>
        <begin position="305"/>
        <end position="326"/>
    </location>
</feature>
<feature type="transmembrane region" description="Helical" evidence="6">
    <location>
        <begin position="114"/>
        <end position="133"/>
    </location>
</feature>
<reference evidence="8 9" key="1">
    <citation type="submission" date="2018-02" db="EMBL/GenBank/DDBJ databases">
        <title>Subsurface microbial communities from deep shales in Ohio and West Virginia, USA.</title>
        <authorList>
            <person name="Wrighton K."/>
        </authorList>
    </citation>
    <scope>NUCLEOTIDE SEQUENCE [LARGE SCALE GENOMIC DNA]</scope>
    <source>
        <strain evidence="8 9">OWC-DMM</strain>
    </source>
</reference>
<protein>
    <submittedName>
        <fullName evidence="8">UMF1 family MFS transporter</fullName>
    </submittedName>
</protein>
<dbReference type="Proteomes" id="UP000240010">
    <property type="component" value="Unassembled WGS sequence"/>
</dbReference>
<dbReference type="Pfam" id="PF11700">
    <property type="entry name" value="ATG22"/>
    <property type="match status" value="1"/>
</dbReference>
<dbReference type="AlphaFoldDB" id="A0A2S6HDW0"/>
<keyword evidence="3 6" id="KW-0812">Transmembrane</keyword>
<evidence type="ECO:0000256" key="2">
    <source>
        <dbReference type="ARBA" id="ARBA00022448"/>
    </source>
</evidence>
<comment type="subcellular location">
    <subcellularLocation>
        <location evidence="1">Endomembrane system</location>
        <topology evidence="1">Multi-pass membrane protein</topology>
    </subcellularLocation>
</comment>
<sequence length="459" mass="48876">MTTIVYVADFPSMNSDQNKPSADENSRLIGNASRKELLAWALYDFANSGYTTVVQTTIFSAYFVGVIAGAAQGLAPGLSTLLWSLAIGIANFIVMISGPLIGAIADQRACKKRFLLISSVGCIASTALLALVGPGDIGLGMVLVTLSAIMFAYGENLIAAFLPEIVPEENMGRMSGYGWSLGYFGGLLTLGICLAYITWAKQRGLPETHFVPVTLLITAAIFALAATPTFLWLHERAMPVALYQGLSNLQIGYARLAHTFKEAARFRDLLWFLVTLGVYQSGVSTVVVLAAIYAQEVMGFDTQSLIVLIMVVNVTAAVGAFICGHLQDRMGSVPTLAITLLIWIVAVIVALFASKTAHMWIAGNIIGLAMGASQAVGRALVSKFSPTERAGEFLGLWGLVNRLSAIVGPLSYGLINYWSNGDHRMSLLSTLAFFIVGLVLLCKVNESRGKAAALMGDAG</sequence>
<feature type="domain" description="Major facilitator superfamily (MFS) profile" evidence="7">
    <location>
        <begin position="269"/>
        <end position="459"/>
    </location>
</feature>
<keyword evidence="2" id="KW-0813">Transport</keyword>
<evidence type="ECO:0000256" key="3">
    <source>
        <dbReference type="ARBA" id="ARBA00022692"/>
    </source>
</evidence>
<feature type="transmembrane region" description="Helical" evidence="6">
    <location>
        <begin position="81"/>
        <end position="102"/>
    </location>
</feature>
<comment type="caution">
    <text evidence="8">The sequence shown here is derived from an EMBL/GenBank/DDBJ whole genome shotgun (WGS) entry which is preliminary data.</text>
</comment>
<feature type="transmembrane region" description="Helical" evidence="6">
    <location>
        <begin position="393"/>
        <end position="415"/>
    </location>
</feature>
<keyword evidence="4 6" id="KW-1133">Transmembrane helix</keyword>
<feature type="transmembrane region" description="Helical" evidence="6">
    <location>
        <begin position="209"/>
        <end position="233"/>
    </location>
</feature>
<gene>
    <name evidence="8" type="ORF">B0F87_105111</name>
</gene>
<dbReference type="GO" id="GO:0022857">
    <property type="term" value="F:transmembrane transporter activity"/>
    <property type="evidence" value="ECO:0007669"/>
    <property type="project" value="InterPro"/>
</dbReference>
<feature type="transmembrane region" description="Helical" evidence="6">
    <location>
        <begin position="359"/>
        <end position="381"/>
    </location>
</feature>
<name>A0A2S6HDW0_9GAMM</name>
<feature type="transmembrane region" description="Helical" evidence="6">
    <location>
        <begin position="53"/>
        <end position="75"/>
    </location>
</feature>
<evidence type="ECO:0000259" key="7">
    <source>
        <dbReference type="PROSITE" id="PS50850"/>
    </source>
</evidence>
<dbReference type="GO" id="GO:0012505">
    <property type="term" value="C:endomembrane system"/>
    <property type="evidence" value="ECO:0007669"/>
    <property type="project" value="UniProtKB-SubCell"/>
</dbReference>
<feature type="transmembrane region" description="Helical" evidence="6">
    <location>
        <begin position="269"/>
        <end position="293"/>
    </location>
</feature>
<dbReference type="PROSITE" id="PS50850">
    <property type="entry name" value="MFS"/>
    <property type="match status" value="1"/>
</dbReference>
<feature type="transmembrane region" description="Helical" evidence="6">
    <location>
        <begin position="174"/>
        <end position="197"/>
    </location>
</feature>
<evidence type="ECO:0000256" key="5">
    <source>
        <dbReference type="ARBA" id="ARBA00023136"/>
    </source>
</evidence>
<accession>A0A2S6HDW0</accession>
<evidence type="ECO:0000256" key="4">
    <source>
        <dbReference type="ARBA" id="ARBA00022989"/>
    </source>
</evidence>
<keyword evidence="5 6" id="KW-0472">Membrane</keyword>
<evidence type="ECO:0000256" key="6">
    <source>
        <dbReference type="SAM" id="Phobius"/>
    </source>
</evidence>
<feature type="transmembrane region" description="Helical" evidence="6">
    <location>
        <begin position="139"/>
        <end position="162"/>
    </location>
</feature>
<dbReference type="EMBL" id="PTIZ01000005">
    <property type="protein sequence ID" value="PPK75642.1"/>
    <property type="molecule type" value="Genomic_DNA"/>
</dbReference>
<dbReference type="PANTHER" id="PTHR23519">
    <property type="entry name" value="AUTOPHAGY-RELATED PROTEIN 22"/>
    <property type="match status" value="1"/>
</dbReference>
<dbReference type="SUPFAM" id="SSF103473">
    <property type="entry name" value="MFS general substrate transporter"/>
    <property type="match status" value="1"/>
</dbReference>
<evidence type="ECO:0000313" key="8">
    <source>
        <dbReference type="EMBL" id="PPK75642.1"/>
    </source>
</evidence>
<dbReference type="InterPro" id="IPR050495">
    <property type="entry name" value="ATG22/LtaA_families"/>
</dbReference>
<proteinExistence type="predicted"/>
<feature type="transmembrane region" description="Helical" evidence="6">
    <location>
        <begin position="427"/>
        <end position="445"/>
    </location>
</feature>